<evidence type="ECO:0000256" key="3">
    <source>
        <dbReference type="ARBA" id="ARBA00022622"/>
    </source>
</evidence>
<reference evidence="9" key="1">
    <citation type="submission" date="2016-08" db="EMBL/GenBank/DDBJ databases">
        <title>VSG repertoire of Trypanosoma brucei EATRO 1125.</title>
        <authorList>
            <person name="Cross G.A."/>
        </authorList>
    </citation>
    <scope>NUCLEOTIDE SEQUENCE</scope>
    <source>
        <strain evidence="9">EATRO 1125</strain>
    </source>
</reference>
<dbReference type="GO" id="GO:0098552">
    <property type="term" value="C:side of membrane"/>
    <property type="evidence" value="ECO:0007669"/>
    <property type="project" value="UniProtKB-KW"/>
</dbReference>
<evidence type="ECO:0000256" key="4">
    <source>
        <dbReference type="ARBA" id="ARBA00023136"/>
    </source>
</evidence>
<sequence length="267" mass="28077">MAALRAVLSPALICFVLSTAKGAKETLDATTHIKPICAASGKLKALELYIAQKLAAGRQAATTLSARRPTFALYAMSTESQTDKANCRLVASYIDQKAYTVLNDMANTFEEALKAAGAAHYAAGVIDGGIETLASESNSDEHCLTKADGSSKADTTDLAGCGTTSEDYTNLQEHWETQTAKQTLGAITTQADIIVASSSDKCALWTGGSNLNSETAQTVIWAGGTIAFAAASEDTVQRRQITSSNTPKIFPTISLIDELRSKISANN</sequence>
<dbReference type="AlphaFoldDB" id="A0A1J0R7B7"/>
<dbReference type="Pfam" id="PF00913">
    <property type="entry name" value="Trypan_glycop"/>
    <property type="match status" value="1"/>
</dbReference>
<keyword evidence="4" id="KW-0472">Membrane</keyword>
<evidence type="ECO:0000256" key="1">
    <source>
        <dbReference type="ARBA" id="ARBA00004609"/>
    </source>
</evidence>
<feature type="chain" id="PRO_5013198685" evidence="7">
    <location>
        <begin position="23"/>
        <end position="267"/>
    </location>
</feature>
<dbReference type="GO" id="GO:0005886">
    <property type="term" value="C:plasma membrane"/>
    <property type="evidence" value="ECO:0007669"/>
    <property type="project" value="UniProtKB-SubCell"/>
</dbReference>
<evidence type="ECO:0000256" key="2">
    <source>
        <dbReference type="ARBA" id="ARBA00022475"/>
    </source>
</evidence>
<feature type="signal peptide" evidence="7">
    <location>
        <begin position="1"/>
        <end position="22"/>
    </location>
</feature>
<keyword evidence="7" id="KW-0732">Signal</keyword>
<name>A0A1J0R7B7_9TRYP</name>
<keyword evidence="6" id="KW-0449">Lipoprotein</keyword>
<dbReference type="Gene3D" id="3.90.150.10">
    <property type="entry name" value="Variant Surface Glycoprotein, subunit A domain 1"/>
    <property type="match status" value="1"/>
</dbReference>
<dbReference type="SUPFAM" id="SSF58087">
    <property type="entry name" value="Variant surface glycoprotein (N-terminal domain)"/>
    <property type="match status" value="1"/>
</dbReference>
<keyword evidence="3" id="KW-0336">GPI-anchor</keyword>
<dbReference type="VEuPathDB" id="TriTrypDB:Tb427_000155300"/>
<dbReference type="EMBL" id="KX699813">
    <property type="protein sequence ID" value="APD73769.1"/>
    <property type="molecule type" value="Genomic_DNA"/>
</dbReference>
<keyword evidence="5" id="KW-0325">Glycoprotein</keyword>
<dbReference type="GO" id="GO:0042783">
    <property type="term" value="P:symbiont-mediated evasion of host immune response"/>
    <property type="evidence" value="ECO:0007669"/>
    <property type="project" value="InterPro"/>
</dbReference>
<comment type="subcellular location">
    <subcellularLocation>
        <location evidence="1">Cell membrane</location>
        <topology evidence="1">Lipid-anchor</topology>
        <topology evidence="1">GPI-anchor</topology>
    </subcellularLocation>
</comment>
<protein>
    <submittedName>
        <fullName evidence="9">Variant surface glycoprotein 1125.1588</fullName>
    </submittedName>
</protein>
<evidence type="ECO:0000256" key="6">
    <source>
        <dbReference type="ARBA" id="ARBA00023288"/>
    </source>
</evidence>
<organism evidence="9">
    <name type="scientific">Trypanosoma brucei</name>
    <dbReference type="NCBI Taxonomy" id="5691"/>
    <lineage>
        <taxon>Eukaryota</taxon>
        <taxon>Discoba</taxon>
        <taxon>Euglenozoa</taxon>
        <taxon>Kinetoplastea</taxon>
        <taxon>Metakinetoplastina</taxon>
        <taxon>Trypanosomatida</taxon>
        <taxon>Trypanosomatidae</taxon>
        <taxon>Trypanosoma</taxon>
    </lineage>
</organism>
<accession>A0A1J0R7B7</accession>
<proteinExistence type="predicted"/>
<evidence type="ECO:0000256" key="7">
    <source>
        <dbReference type="SAM" id="SignalP"/>
    </source>
</evidence>
<evidence type="ECO:0000259" key="8">
    <source>
        <dbReference type="Pfam" id="PF00913"/>
    </source>
</evidence>
<dbReference type="InterPro" id="IPR001812">
    <property type="entry name" value="Trypano_VSG_A_N_dom"/>
</dbReference>
<evidence type="ECO:0000256" key="5">
    <source>
        <dbReference type="ARBA" id="ARBA00023180"/>
    </source>
</evidence>
<evidence type="ECO:0000313" key="9">
    <source>
        <dbReference type="EMBL" id="APD73769.1"/>
    </source>
</evidence>
<keyword evidence="2" id="KW-1003">Cell membrane</keyword>
<feature type="domain" description="Trypanosome variant surface glycoprotein A-type N-terminal" evidence="8">
    <location>
        <begin position="19"/>
        <end position="246"/>
    </location>
</feature>